<dbReference type="AlphaFoldDB" id="A0A6J4UN74"/>
<sequence length="90" mass="9461">MGHARAGTRRPLKPEFVILITQSMAVGCSGWIMSATMDLPTDAILALSFPADPVLPPSLGGSRLPRRPPTRISGTIGPGYRTPAQTAPIP</sequence>
<evidence type="ECO:0000256" key="1">
    <source>
        <dbReference type="SAM" id="MobiDB-lite"/>
    </source>
</evidence>
<organism evidence="2">
    <name type="scientific">uncultured Thermomicrobiales bacterium</name>
    <dbReference type="NCBI Taxonomy" id="1645740"/>
    <lineage>
        <taxon>Bacteria</taxon>
        <taxon>Pseudomonadati</taxon>
        <taxon>Thermomicrobiota</taxon>
        <taxon>Thermomicrobia</taxon>
        <taxon>Thermomicrobiales</taxon>
        <taxon>environmental samples</taxon>
    </lineage>
</organism>
<protein>
    <submittedName>
        <fullName evidence="2">Uncharacterized protein</fullName>
    </submittedName>
</protein>
<name>A0A6J4UN74_9BACT</name>
<evidence type="ECO:0000313" key="2">
    <source>
        <dbReference type="EMBL" id="CAA9552807.1"/>
    </source>
</evidence>
<reference evidence="2" key="1">
    <citation type="submission" date="2020-02" db="EMBL/GenBank/DDBJ databases">
        <authorList>
            <person name="Meier V. D."/>
        </authorList>
    </citation>
    <scope>NUCLEOTIDE SEQUENCE</scope>
    <source>
        <strain evidence="2">AVDCRST_MAG70</strain>
    </source>
</reference>
<dbReference type="EMBL" id="CADCWH010000168">
    <property type="protein sequence ID" value="CAA9552807.1"/>
    <property type="molecule type" value="Genomic_DNA"/>
</dbReference>
<gene>
    <name evidence="2" type="ORF">AVDCRST_MAG70-1064</name>
</gene>
<proteinExistence type="predicted"/>
<feature type="region of interest" description="Disordered" evidence="1">
    <location>
        <begin position="57"/>
        <end position="90"/>
    </location>
</feature>
<accession>A0A6J4UN74</accession>
<dbReference type="PROSITE" id="PS51257">
    <property type="entry name" value="PROKAR_LIPOPROTEIN"/>
    <property type="match status" value="1"/>
</dbReference>